<reference evidence="3" key="1">
    <citation type="submission" date="2017-03" db="EMBL/GenBank/DDBJ databases">
        <title>Genomes of endolithic fungi from Antarctica.</title>
        <authorList>
            <person name="Coleine C."/>
            <person name="Masonjones S."/>
            <person name="Stajich J.E."/>
        </authorList>
    </citation>
    <scope>NUCLEOTIDE SEQUENCE [LARGE SCALE GENOMIC DNA]</scope>
    <source>
        <strain evidence="3">CCFEE 5527</strain>
    </source>
</reference>
<feature type="region of interest" description="Disordered" evidence="1">
    <location>
        <begin position="97"/>
        <end position="152"/>
    </location>
</feature>
<feature type="compositionally biased region" description="Basic and acidic residues" evidence="1">
    <location>
        <begin position="137"/>
        <end position="152"/>
    </location>
</feature>
<evidence type="ECO:0000313" key="2">
    <source>
        <dbReference type="EMBL" id="OQO02698.1"/>
    </source>
</evidence>
<accession>A0A1V8SUM0</accession>
<evidence type="ECO:0000256" key="1">
    <source>
        <dbReference type="SAM" id="MobiDB-lite"/>
    </source>
</evidence>
<gene>
    <name evidence="2" type="ORF">B0A48_12227</name>
</gene>
<dbReference type="Proteomes" id="UP000192596">
    <property type="component" value="Unassembled WGS sequence"/>
</dbReference>
<keyword evidence="3" id="KW-1185">Reference proteome</keyword>
<dbReference type="InParanoid" id="A0A1V8SUM0"/>
<name>A0A1V8SUM0_9PEZI</name>
<organism evidence="2 3">
    <name type="scientific">Cryoendolithus antarcticus</name>
    <dbReference type="NCBI Taxonomy" id="1507870"/>
    <lineage>
        <taxon>Eukaryota</taxon>
        <taxon>Fungi</taxon>
        <taxon>Dikarya</taxon>
        <taxon>Ascomycota</taxon>
        <taxon>Pezizomycotina</taxon>
        <taxon>Dothideomycetes</taxon>
        <taxon>Dothideomycetidae</taxon>
        <taxon>Cladosporiales</taxon>
        <taxon>Cladosporiaceae</taxon>
        <taxon>Cryoendolithus</taxon>
    </lineage>
</organism>
<protein>
    <submittedName>
        <fullName evidence="2">Uncharacterized protein</fullName>
    </submittedName>
</protein>
<evidence type="ECO:0000313" key="3">
    <source>
        <dbReference type="Proteomes" id="UP000192596"/>
    </source>
</evidence>
<sequence>MEEDTIYRRQFLTAAALMDAYKCHECLMNARANLVDPFLPLSWQSKNMPLVAASHDEWYPTERERNCIEKLNVATERLIDPEIEQAPEEIDPYYCLHSEVKPDEEKDEDVERDGSEGGNADGNVMSEDVELEQEETDSLKERVTALPRRFSE</sequence>
<dbReference type="OrthoDB" id="3440281at2759"/>
<dbReference type="AlphaFoldDB" id="A0A1V8SUM0"/>
<comment type="caution">
    <text evidence="2">The sequence shown here is derived from an EMBL/GenBank/DDBJ whole genome shotgun (WGS) entry which is preliminary data.</text>
</comment>
<feature type="compositionally biased region" description="Acidic residues" evidence="1">
    <location>
        <begin position="127"/>
        <end position="136"/>
    </location>
</feature>
<dbReference type="EMBL" id="NAJO01000027">
    <property type="protein sequence ID" value="OQO02698.1"/>
    <property type="molecule type" value="Genomic_DNA"/>
</dbReference>
<proteinExistence type="predicted"/>